<reference evidence="5 6" key="1">
    <citation type="submission" date="2023-03" db="EMBL/GenBank/DDBJ databases">
        <title>Novosphingobium cyanobacteriorum sp. nov., isolated from a eutrophic reservoir during the Microcystis bloom period.</title>
        <authorList>
            <person name="Kang M."/>
            <person name="Le V."/>
            <person name="Ko S.-R."/>
            <person name="Lee S.-A."/>
            <person name="Ahn C.-Y."/>
        </authorList>
    </citation>
    <scope>NUCLEOTIDE SEQUENCE [LARGE SCALE GENOMIC DNA]</scope>
    <source>
        <strain evidence="5 6">HBC54</strain>
    </source>
</reference>
<dbReference type="Proteomes" id="UP001222770">
    <property type="component" value="Unassembled WGS sequence"/>
</dbReference>
<name>A0ABT6CDI2_9SPHN</name>
<dbReference type="PANTHER" id="PTHR24321">
    <property type="entry name" value="DEHYDROGENASES, SHORT CHAIN"/>
    <property type="match status" value="1"/>
</dbReference>
<gene>
    <name evidence="5" type="ORF">POM99_02125</name>
</gene>
<dbReference type="InterPro" id="IPR057326">
    <property type="entry name" value="KR_dom"/>
</dbReference>
<dbReference type="PANTHER" id="PTHR24321:SF8">
    <property type="entry name" value="ESTRADIOL 17-BETA-DEHYDROGENASE 8-RELATED"/>
    <property type="match status" value="1"/>
</dbReference>
<dbReference type="PRINTS" id="PR00081">
    <property type="entry name" value="GDHRDH"/>
</dbReference>
<dbReference type="SUPFAM" id="SSF51735">
    <property type="entry name" value="NAD(P)-binding Rossmann-fold domains"/>
    <property type="match status" value="1"/>
</dbReference>
<comment type="similarity">
    <text evidence="1">Belongs to the short-chain dehydrogenases/reductases (SDR) family.</text>
</comment>
<evidence type="ECO:0000256" key="1">
    <source>
        <dbReference type="ARBA" id="ARBA00006484"/>
    </source>
</evidence>
<protein>
    <submittedName>
        <fullName evidence="5">SDR family oxidoreductase</fullName>
    </submittedName>
</protein>
<sequence>MIDLTDKIVVVAGASKSTGRIIALAAADAGANVVVAARSAAGVESVAAEIVAKDREALAVTADFASVEESRAVIAQAVERFGRVDALIYNAAYLVRRSIFKIDEAHWDQMLDTNLKGYFFMAQAAAKAMVDGGVRGAIVGISSTAGSVGYPGIADYAASKGGMNALTKSLALDLGRWGIRANCVASGFINGESVAEGEAAGGGAVLNALRQFIPSRRFAEQSEVASAALFMASDLAGYCNGSILMVDGGLTLGNLPAVG</sequence>
<evidence type="ECO:0000313" key="5">
    <source>
        <dbReference type="EMBL" id="MDF8331987.1"/>
    </source>
</evidence>
<evidence type="ECO:0000256" key="3">
    <source>
        <dbReference type="ARBA" id="ARBA00023027"/>
    </source>
</evidence>
<comment type="caution">
    <text evidence="5">The sequence shown here is derived from an EMBL/GenBank/DDBJ whole genome shotgun (WGS) entry which is preliminary data.</text>
</comment>
<organism evidence="5 6">
    <name type="scientific">Novosphingobium cyanobacteriorum</name>
    <dbReference type="NCBI Taxonomy" id="3024215"/>
    <lineage>
        <taxon>Bacteria</taxon>
        <taxon>Pseudomonadati</taxon>
        <taxon>Pseudomonadota</taxon>
        <taxon>Alphaproteobacteria</taxon>
        <taxon>Sphingomonadales</taxon>
        <taxon>Sphingomonadaceae</taxon>
        <taxon>Novosphingobium</taxon>
    </lineage>
</organism>
<evidence type="ECO:0000313" key="6">
    <source>
        <dbReference type="Proteomes" id="UP001222770"/>
    </source>
</evidence>
<keyword evidence="6" id="KW-1185">Reference proteome</keyword>
<dbReference type="PRINTS" id="PR00080">
    <property type="entry name" value="SDRFAMILY"/>
</dbReference>
<keyword evidence="2" id="KW-0560">Oxidoreductase</keyword>
<dbReference type="Pfam" id="PF13561">
    <property type="entry name" value="adh_short_C2"/>
    <property type="match status" value="1"/>
</dbReference>
<evidence type="ECO:0000256" key="2">
    <source>
        <dbReference type="ARBA" id="ARBA00023002"/>
    </source>
</evidence>
<dbReference type="PROSITE" id="PS00061">
    <property type="entry name" value="ADH_SHORT"/>
    <property type="match status" value="1"/>
</dbReference>
<dbReference type="InterPro" id="IPR002347">
    <property type="entry name" value="SDR_fam"/>
</dbReference>
<proteinExistence type="inferred from homology"/>
<dbReference type="Gene3D" id="3.40.50.720">
    <property type="entry name" value="NAD(P)-binding Rossmann-like Domain"/>
    <property type="match status" value="1"/>
</dbReference>
<dbReference type="InterPro" id="IPR020904">
    <property type="entry name" value="Sc_DH/Rdtase_CS"/>
</dbReference>
<keyword evidence="3" id="KW-0520">NAD</keyword>
<dbReference type="RefSeq" id="WP_277275141.1">
    <property type="nucleotide sequence ID" value="NZ_JAROCY010000002.1"/>
</dbReference>
<dbReference type="SMART" id="SM00822">
    <property type="entry name" value="PKS_KR"/>
    <property type="match status" value="1"/>
</dbReference>
<dbReference type="InterPro" id="IPR036291">
    <property type="entry name" value="NAD(P)-bd_dom_sf"/>
</dbReference>
<feature type="domain" description="Ketoreductase" evidence="4">
    <location>
        <begin position="7"/>
        <end position="197"/>
    </location>
</feature>
<accession>A0ABT6CDI2</accession>
<evidence type="ECO:0000259" key="4">
    <source>
        <dbReference type="SMART" id="SM00822"/>
    </source>
</evidence>
<dbReference type="EMBL" id="JAROCY010000002">
    <property type="protein sequence ID" value="MDF8331987.1"/>
    <property type="molecule type" value="Genomic_DNA"/>
</dbReference>